<keyword evidence="4" id="KW-0413">Isomerase</keyword>
<feature type="compositionally biased region" description="Basic and acidic residues" evidence="5">
    <location>
        <begin position="474"/>
        <end position="502"/>
    </location>
</feature>
<feature type="compositionally biased region" description="Basic and acidic residues" evidence="5">
    <location>
        <begin position="565"/>
        <end position="609"/>
    </location>
</feature>
<feature type="domain" description="PPIase cyclophilin-type" evidence="6">
    <location>
        <begin position="13"/>
        <end position="178"/>
    </location>
</feature>
<dbReference type="GO" id="GO:0003755">
    <property type="term" value="F:peptidyl-prolyl cis-trans isomerase activity"/>
    <property type="evidence" value="ECO:0007669"/>
    <property type="project" value="UniProtKB-KW"/>
</dbReference>
<dbReference type="InterPro" id="IPR029000">
    <property type="entry name" value="Cyclophilin-like_dom_sf"/>
</dbReference>
<evidence type="ECO:0000256" key="2">
    <source>
        <dbReference type="ARBA" id="ARBA00013194"/>
    </source>
</evidence>
<protein>
    <recommendedName>
        <fullName evidence="2">peptidylprolyl isomerase</fullName>
        <ecNumber evidence="2">5.2.1.8</ecNumber>
    </recommendedName>
</protein>
<feature type="compositionally biased region" description="Basic and acidic residues" evidence="5">
    <location>
        <begin position="457"/>
        <end position="466"/>
    </location>
</feature>
<sequence length="805" mass="93380">MSDDEKVERRRCFFDITTDGKLAGRIVFELYDDITPKTCENFVKLCTGEAGLGQTTGKPLHYVGTLFHRVIKGFMIQGGDFSAGNGTGGESIYGGMFEDENFDMKHDKPFMLSMANRGKNTNGSQFFITTKPSSHLDGVHVVFGRVISGQDVVTEIEQLKVNAKNRPLADVMISNCGQLIKKKRKDTEGSEASEKTKKEKRKKKEKKKKKDKEHEEPEQVEPENISSVKPEDLPEEPAGMNKFLLRGAQKEEEKSRNDRDRDRNRERDGRPKIRTTRSGHKIKGRGFVRYFSPERFLRDRSETPPHWKREERRVITLTELDRIKKEKKEREERLAREKEEEEARDNDRNRRHNRDRDRDRNLRDRDRDRHRRREREPEKPQKPADDTHLFGFRPMGEHPEMPEDVEEPPINIDYLLGYEEPAPLEKATEPEISEVSQKQYNDRPFTQPDGVEEEFEESGRDSREEFAPLLPDEELVHKEKKSATEVGYKRDESRSVEHEEKRPKRHRSRSRERNERERSRSPEEKSKSPIRERKRNERSPEREKRREKSRSSSPPLHNKSLSPPARREEPIKENYPIREPSPEREKTPKKEEAPRKRRESSADKEATDAKKRRTSHLVLSRRHDDVKGLDRESAVVIVQNRDLQFVVVKELDHQLDVAALQSEIVDDQGTGMIVIEDDYLDQEAAPEVESVMNQDEDHDLVPESIDDRDPVLETADVETRQLGDERVVVAQRVVAAHLLPLQTRPVPVRPAQKHSIVAVPGQILAQNNVAVIEAAVEIDRAQEIAVVDHARNLLCSSQNNLLYEC</sequence>
<feature type="compositionally biased region" description="Basic and acidic residues" evidence="5">
    <location>
        <begin position="295"/>
        <end position="338"/>
    </location>
</feature>
<evidence type="ECO:0000256" key="4">
    <source>
        <dbReference type="ARBA" id="ARBA00023235"/>
    </source>
</evidence>
<dbReference type="GO" id="GO:0005739">
    <property type="term" value="C:mitochondrion"/>
    <property type="evidence" value="ECO:0007669"/>
    <property type="project" value="TreeGrafter"/>
</dbReference>
<dbReference type="PROSITE" id="PS50072">
    <property type="entry name" value="CSA_PPIASE_2"/>
    <property type="match status" value="1"/>
</dbReference>
<feature type="compositionally biased region" description="Basic and acidic residues" evidence="5">
    <location>
        <begin position="511"/>
        <end position="550"/>
    </location>
</feature>
<feature type="compositionally biased region" description="Basic and acidic residues" evidence="5">
    <location>
        <begin position="374"/>
        <end position="388"/>
    </location>
</feature>
<dbReference type="PANTHER" id="PTHR11071">
    <property type="entry name" value="PEPTIDYL-PROLYL CIS-TRANS ISOMERASE"/>
    <property type="match status" value="1"/>
</dbReference>
<dbReference type="PANTHER" id="PTHR11071:SF565">
    <property type="entry name" value="MOCA-CYP, ISOFORM A"/>
    <property type="match status" value="1"/>
</dbReference>
<organism evidence="7 8">
    <name type="scientific">Acrobeloides nanus</name>
    <dbReference type="NCBI Taxonomy" id="290746"/>
    <lineage>
        <taxon>Eukaryota</taxon>
        <taxon>Metazoa</taxon>
        <taxon>Ecdysozoa</taxon>
        <taxon>Nematoda</taxon>
        <taxon>Chromadorea</taxon>
        <taxon>Rhabditida</taxon>
        <taxon>Tylenchina</taxon>
        <taxon>Cephalobomorpha</taxon>
        <taxon>Cephaloboidea</taxon>
        <taxon>Cephalobidae</taxon>
        <taxon>Acrobeloides</taxon>
    </lineage>
</organism>
<evidence type="ECO:0000256" key="1">
    <source>
        <dbReference type="ARBA" id="ARBA00000971"/>
    </source>
</evidence>
<keyword evidence="7" id="KW-1185">Reference proteome</keyword>
<dbReference type="PROSITE" id="PS00170">
    <property type="entry name" value="CSA_PPIASE_1"/>
    <property type="match status" value="1"/>
</dbReference>
<evidence type="ECO:0000256" key="3">
    <source>
        <dbReference type="ARBA" id="ARBA00023110"/>
    </source>
</evidence>
<feature type="compositionally biased region" description="Basic and acidic residues" evidence="5">
    <location>
        <begin position="248"/>
        <end position="271"/>
    </location>
</feature>
<dbReference type="CDD" id="cd01926">
    <property type="entry name" value="cyclophilin_ABH_like"/>
    <property type="match status" value="1"/>
</dbReference>
<dbReference type="AlphaFoldDB" id="A0A914DYY1"/>
<dbReference type="GO" id="GO:0016018">
    <property type="term" value="F:cyclosporin A binding"/>
    <property type="evidence" value="ECO:0007669"/>
    <property type="project" value="TreeGrafter"/>
</dbReference>
<feature type="compositionally biased region" description="Basic and acidic residues" evidence="5">
    <location>
        <begin position="354"/>
        <end position="367"/>
    </location>
</feature>
<keyword evidence="3" id="KW-0697">Rotamase</keyword>
<dbReference type="InterPro" id="IPR020892">
    <property type="entry name" value="Cyclophilin-type_PPIase_CS"/>
</dbReference>
<feature type="region of interest" description="Disordered" evidence="5">
    <location>
        <begin position="421"/>
        <end position="619"/>
    </location>
</feature>
<feature type="region of interest" description="Disordered" evidence="5">
    <location>
        <begin position="181"/>
        <end position="407"/>
    </location>
</feature>
<dbReference type="Pfam" id="PF00160">
    <property type="entry name" value="Pro_isomerase"/>
    <property type="match status" value="1"/>
</dbReference>
<evidence type="ECO:0000313" key="7">
    <source>
        <dbReference type="Proteomes" id="UP000887540"/>
    </source>
</evidence>
<evidence type="ECO:0000256" key="5">
    <source>
        <dbReference type="SAM" id="MobiDB-lite"/>
    </source>
</evidence>
<evidence type="ECO:0000313" key="8">
    <source>
        <dbReference type="WBParaSite" id="ACRNAN_scaffold4424.g12244.t1"/>
    </source>
</evidence>
<comment type="catalytic activity">
    <reaction evidence="1">
        <text>[protein]-peptidylproline (omega=180) = [protein]-peptidylproline (omega=0)</text>
        <dbReference type="Rhea" id="RHEA:16237"/>
        <dbReference type="Rhea" id="RHEA-COMP:10747"/>
        <dbReference type="Rhea" id="RHEA-COMP:10748"/>
        <dbReference type="ChEBI" id="CHEBI:83833"/>
        <dbReference type="ChEBI" id="CHEBI:83834"/>
        <dbReference type="EC" id="5.2.1.8"/>
    </reaction>
</comment>
<evidence type="ECO:0000259" key="6">
    <source>
        <dbReference type="PROSITE" id="PS50072"/>
    </source>
</evidence>
<dbReference type="FunFam" id="2.40.100.10:FF:000005">
    <property type="entry name" value="Peptidyl-prolyl cis-trans isomerase G"/>
    <property type="match status" value="1"/>
</dbReference>
<dbReference type="SUPFAM" id="SSF50891">
    <property type="entry name" value="Cyclophilin-like"/>
    <property type="match status" value="1"/>
</dbReference>
<dbReference type="WBParaSite" id="ACRNAN_scaffold4424.g12244.t1">
    <property type="protein sequence ID" value="ACRNAN_scaffold4424.g12244.t1"/>
    <property type="gene ID" value="ACRNAN_scaffold4424.g12244"/>
</dbReference>
<dbReference type="InterPro" id="IPR002130">
    <property type="entry name" value="Cyclophilin-type_PPIase_dom"/>
</dbReference>
<feature type="compositionally biased region" description="Basic residues" evidence="5">
    <location>
        <begin position="198"/>
        <end position="211"/>
    </location>
</feature>
<name>A0A914DYY1_9BILA</name>
<reference evidence="8" key="1">
    <citation type="submission" date="2022-11" db="UniProtKB">
        <authorList>
            <consortium name="WormBaseParasite"/>
        </authorList>
    </citation>
    <scope>IDENTIFICATION</scope>
</reference>
<feature type="compositionally biased region" description="Basic and acidic residues" evidence="5">
    <location>
        <begin position="185"/>
        <end position="197"/>
    </location>
</feature>
<dbReference type="Proteomes" id="UP000887540">
    <property type="component" value="Unplaced"/>
</dbReference>
<proteinExistence type="predicted"/>
<dbReference type="Gene3D" id="2.40.100.10">
    <property type="entry name" value="Cyclophilin-like"/>
    <property type="match status" value="1"/>
</dbReference>
<feature type="compositionally biased region" description="Basic residues" evidence="5">
    <location>
        <begin position="272"/>
        <end position="286"/>
    </location>
</feature>
<dbReference type="GO" id="GO:0006457">
    <property type="term" value="P:protein folding"/>
    <property type="evidence" value="ECO:0007669"/>
    <property type="project" value="InterPro"/>
</dbReference>
<accession>A0A914DYY1</accession>
<dbReference type="EC" id="5.2.1.8" evidence="2"/>
<dbReference type="PRINTS" id="PR00153">
    <property type="entry name" value="CSAPPISMRASE"/>
</dbReference>